<dbReference type="EC" id="3.4.19.5" evidence="3"/>
<reference evidence="10" key="1">
    <citation type="journal article" date="2023" name="bioRxiv">
        <title>Improved chromosome-level genome assembly for marigold (Tagetes erecta).</title>
        <authorList>
            <person name="Jiang F."/>
            <person name="Yuan L."/>
            <person name="Wang S."/>
            <person name="Wang H."/>
            <person name="Xu D."/>
            <person name="Wang A."/>
            <person name="Fan W."/>
        </authorList>
    </citation>
    <scope>NUCLEOTIDE SEQUENCE</scope>
    <source>
        <strain evidence="10">WSJ</strain>
        <tissue evidence="10">Leaf</tissue>
    </source>
</reference>
<comment type="catalytic activity">
    <reaction evidence="1">
        <text>Cleavage of a beta-linked Asp residue from the N-terminus of a polypeptide.</text>
        <dbReference type="EC" id="3.4.19.5"/>
    </reaction>
</comment>
<protein>
    <recommendedName>
        <fullName evidence="3">beta-aspartyl-peptidase</fullName>
        <ecNumber evidence="3">3.4.19.5</ecNumber>
    </recommendedName>
</protein>
<dbReference type="FunFam" id="3.60.20.30:FF:000001">
    <property type="entry name" value="Isoaspartyl peptidase/L-asparaginase"/>
    <property type="match status" value="1"/>
</dbReference>
<evidence type="ECO:0000256" key="7">
    <source>
        <dbReference type="PIRSR" id="PIRSR600246-1"/>
    </source>
</evidence>
<evidence type="ECO:0000256" key="5">
    <source>
        <dbReference type="ARBA" id="ARBA00022801"/>
    </source>
</evidence>
<comment type="caution">
    <text evidence="10">The sequence shown here is derived from an EMBL/GenBank/DDBJ whole genome shotgun (WGS) entry which is preliminary data.</text>
</comment>
<dbReference type="PANTHER" id="PTHR10188:SF6">
    <property type="entry name" value="N(4)-(BETA-N-ACETYLGLUCOSAMINYL)-L-ASPARAGINASE"/>
    <property type="match status" value="1"/>
</dbReference>
<evidence type="ECO:0000256" key="9">
    <source>
        <dbReference type="PIRSR" id="PIRSR600246-3"/>
    </source>
</evidence>
<evidence type="ECO:0000313" key="10">
    <source>
        <dbReference type="EMBL" id="KAK1407373.1"/>
    </source>
</evidence>
<dbReference type="GO" id="GO:0008798">
    <property type="term" value="F:beta-aspartyl-peptidase activity"/>
    <property type="evidence" value="ECO:0007669"/>
    <property type="project" value="UniProtKB-EC"/>
</dbReference>
<dbReference type="Gene3D" id="3.60.20.30">
    <property type="entry name" value="(Glycosyl)asparaginase"/>
    <property type="match status" value="1"/>
</dbReference>
<keyword evidence="11" id="KW-1185">Reference proteome</keyword>
<dbReference type="GO" id="GO:0006508">
    <property type="term" value="P:proteolysis"/>
    <property type="evidence" value="ECO:0007669"/>
    <property type="project" value="UniProtKB-KW"/>
</dbReference>
<comment type="subunit">
    <text evidence="2">Heterotetramer of two alpha and two beta chains arranged as a dimer of alpha/beta heterodimers.</text>
</comment>
<dbReference type="InterPro" id="IPR000246">
    <property type="entry name" value="Peptidase_T2"/>
</dbReference>
<gene>
    <name evidence="10" type="ORF">QVD17_38987</name>
</gene>
<dbReference type="CDD" id="cd04701">
    <property type="entry name" value="Asparaginase_2"/>
    <property type="match status" value="1"/>
</dbReference>
<dbReference type="AlphaFoldDB" id="A0AAD8NGP4"/>
<dbReference type="EMBL" id="JAUHHV010000011">
    <property type="protein sequence ID" value="KAK1407373.1"/>
    <property type="molecule type" value="Genomic_DNA"/>
</dbReference>
<feature type="binding site" evidence="8">
    <location>
        <begin position="248"/>
        <end position="251"/>
    </location>
    <ligand>
        <name>substrate</name>
    </ligand>
</feature>
<keyword evidence="4" id="KW-0645">Protease</keyword>
<evidence type="ECO:0000256" key="2">
    <source>
        <dbReference type="ARBA" id="ARBA00011601"/>
    </source>
</evidence>
<organism evidence="10 11">
    <name type="scientific">Tagetes erecta</name>
    <name type="common">African marigold</name>
    <dbReference type="NCBI Taxonomy" id="13708"/>
    <lineage>
        <taxon>Eukaryota</taxon>
        <taxon>Viridiplantae</taxon>
        <taxon>Streptophyta</taxon>
        <taxon>Embryophyta</taxon>
        <taxon>Tracheophyta</taxon>
        <taxon>Spermatophyta</taxon>
        <taxon>Magnoliopsida</taxon>
        <taxon>eudicotyledons</taxon>
        <taxon>Gunneridae</taxon>
        <taxon>Pentapetalae</taxon>
        <taxon>asterids</taxon>
        <taxon>campanulids</taxon>
        <taxon>Asterales</taxon>
        <taxon>Asteraceae</taxon>
        <taxon>Asteroideae</taxon>
        <taxon>Heliantheae alliance</taxon>
        <taxon>Tageteae</taxon>
        <taxon>Tagetes</taxon>
    </lineage>
</organism>
<keyword evidence="6" id="KW-0068">Autocatalytic cleavage</keyword>
<dbReference type="InterPro" id="IPR029055">
    <property type="entry name" value="Ntn_hydrolases_N"/>
</dbReference>
<keyword evidence="5" id="KW-0378">Hydrolase</keyword>
<feature type="site" description="Cleavage; by autolysis" evidence="9">
    <location>
        <begin position="197"/>
        <end position="198"/>
    </location>
</feature>
<feature type="binding site" evidence="8">
    <location>
        <begin position="226"/>
        <end position="229"/>
    </location>
    <ligand>
        <name>substrate</name>
    </ligand>
</feature>
<feature type="active site" description="Nucleophile" evidence="7">
    <location>
        <position position="198"/>
    </location>
</feature>
<dbReference type="SUPFAM" id="SSF56235">
    <property type="entry name" value="N-terminal nucleophile aminohydrolases (Ntn hydrolases)"/>
    <property type="match status" value="1"/>
</dbReference>
<evidence type="ECO:0000256" key="6">
    <source>
        <dbReference type="ARBA" id="ARBA00022813"/>
    </source>
</evidence>
<name>A0AAD8NGP4_TARER</name>
<dbReference type="GO" id="GO:0004067">
    <property type="term" value="F:asparaginase activity"/>
    <property type="evidence" value="ECO:0007669"/>
    <property type="project" value="UniProtKB-ARBA"/>
</dbReference>
<dbReference type="Pfam" id="PF01112">
    <property type="entry name" value="Asparaginase_2"/>
    <property type="match status" value="1"/>
</dbReference>
<evidence type="ECO:0000256" key="8">
    <source>
        <dbReference type="PIRSR" id="PIRSR600246-2"/>
    </source>
</evidence>
<evidence type="ECO:0000256" key="4">
    <source>
        <dbReference type="ARBA" id="ARBA00022670"/>
    </source>
</evidence>
<sequence>MSQEVLDTLNILGKMGWAIALHGGAGDIPINIPAERREPREASLRRILQIGVSALNAKSSALDVVELVVRELENCPHFNAGKGSVLTSNGTVEMEACIMDGSSKQCGAVSGVTTVVNPISLARRIMEKTPHIYLAFDGAEAFAREQGLEIVDKNHFITPENIERLKQAKEANRVQQDYTQPIKLENQNVPDGDSKLGTVGCVAVDNLGNLAAATSTGGLVNKMVGRIGDTPIIGAGTYANKFCAVSATGRGEAIIRETVARDVAAVMEYKGLGLKEAAAYIVDQVAPKGTTGLVAVSPTGEVTMPFNTTGMFRACATEDGFMEVAIW</sequence>
<accession>A0AAD8NGP4</accession>
<dbReference type="PANTHER" id="PTHR10188">
    <property type="entry name" value="L-ASPARAGINASE"/>
    <property type="match status" value="1"/>
</dbReference>
<dbReference type="Proteomes" id="UP001229421">
    <property type="component" value="Unassembled WGS sequence"/>
</dbReference>
<evidence type="ECO:0000256" key="1">
    <source>
        <dbReference type="ARBA" id="ARBA00000306"/>
    </source>
</evidence>
<evidence type="ECO:0000256" key="3">
    <source>
        <dbReference type="ARBA" id="ARBA00012879"/>
    </source>
</evidence>
<evidence type="ECO:0000313" key="11">
    <source>
        <dbReference type="Proteomes" id="UP001229421"/>
    </source>
</evidence>
<proteinExistence type="predicted"/>